<comment type="caution">
    <text evidence="1">The sequence shown here is derived from an EMBL/GenBank/DDBJ whole genome shotgun (WGS) entry which is preliminary data.</text>
</comment>
<dbReference type="InterPro" id="IPR036397">
    <property type="entry name" value="RNaseH_sf"/>
</dbReference>
<dbReference type="SUPFAM" id="SSF53098">
    <property type="entry name" value="Ribonuclease H-like"/>
    <property type="match status" value="1"/>
</dbReference>
<sequence>MDGSRYADDEGRFHTGCAVISNQEILWSRSLPPSLSAQYLHGIGHDFGPIWAARDFITASGTAVKHHGAIKDLLDALQLPKMVALLKIKAHGKLNTVEAWGNNMMDMAAKGAAKGRQYGEVGEVVEPDGYYMMTEDKKPDQMTSWDLLTKLQEQAPKDKKECWMRKGATHEEGRVYAMDYKPCLP</sequence>
<evidence type="ECO:0000313" key="2">
    <source>
        <dbReference type="Proteomes" id="UP001176940"/>
    </source>
</evidence>
<organism evidence="1 2">
    <name type="scientific">Ranitomeya imitator</name>
    <name type="common">mimic poison frog</name>
    <dbReference type="NCBI Taxonomy" id="111125"/>
    <lineage>
        <taxon>Eukaryota</taxon>
        <taxon>Metazoa</taxon>
        <taxon>Chordata</taxon>
        <taxon>Craniata</taxon>
        <taxon>Vertebrata</taxon>
        <taxon>Euteleostomi</taxon>
        <taxon>Amphibia</taxon>
        <taxon>Batrachia</taxon>
        <taxon>Anura</taxon>
        <taxon>Neobatrachia</taxon>
        <taxon>Hyloidea</taxon>
        <taxon>Dendrobatidae</taxon>
        <taxon>Dendrobatinae</taxon>
        <taxon>Ranitomeya</taxon>
    </lineage>
</organism>
<dbReference type="EMBL" id="CAUEEQ010005170">
    <property type="protein sequence ID" value="CAJ0928447.1"/>
    <property type="molecule type" value="Genomic_DNA"/>
</dbReference>
<accession>A0ABN9KYD5</accession>
<dbReference type="Gene3D" id="3.30.420.10">
    <property type="entry name" value="Ribonuclease H-like superfamily/Ribonuclease H"/>
    <property type="match status" value="1"/>
</dbReference>
<dbReference type="InterPro" id="IPR012337">
    <property type="entry name" value="RNaseH-like_sf"/>
</dbReference>
<evidence type="ECO:0000313" key="1">
    <source>
        <dbReference type="EMBL" id="CAJ0928447.1"/>
    </source>
</evidence>
<gene>
    <name evidence="1" type="ORF">RIMI_LOCUS3443537</name>
</gene>
<protein>
    <recommendedName>
        <fullName evidence="3">RNase H type-1 domain-containing protein</fullName>
    </recommendedName>
</protein>
<name>A0ABN9KYD5_9NEOB</name>
<evidence type="ECO:0008006" key="3">
    <source>
        <dbReference type="Google" id="ProtNLM"/>
    </source>
</evidence>
<reference evidence="1" key="1">
    <citation type="submission" date="2023-07" db="EMBL/GenBank/DDBJ databases">
        <authorList>
            <person name="Stuckert A."/>
        </authorList>
    </citation>
    <scope>NUCLEOTIDE SEQUENCE</scope>
</reference>
<dbReference type="Proteomes" id="UP001176940">
    <property type="component" value="Unassembled WGS sequence"/>
</dbReference>
<keyword evidence="2" id="KW-1185">Reference proteome</keyword>
<proteinExistence type="predicted"/>